<feature type="chain" id="PRO_5044339073" description="Glycosyl hydrolase family 43 protein" evidence="5">
    <location>
        <begin position="16"/>
        <end position="377"/>
    </location>
</feature>
<reference evidence="6 7" key="1">
    <citation type="journal article" date="2024" name="Science">
        <title>Giant polyketide synthase enzymes in the biosynthesis of giant marine polyether toxins.</title>
        <authorList>
            <person name="Fallon T.R."/>
            <person name="Shende V.V."/>
            <person name="Wierzbicki I.H."/>
            <person name="Pendleton A.L."/>
            <person name="Watervoot N.F."/>
            <person name="Auber R.P."/>
            <person name="Gonzalez D.J."/>
            <person name="Wisecaver J.H."/>
            <person name="Moore B.S."/>
        </authorList>
    </citation>
    <scope>NUCLEOTIDE SEQUENCE [LARGE SCALE GENOMIC DNA]</scope>
    <source>
        <strain evidence="6 7">12B1</strain>
    </source>
</reference>
<evidence type="ECO:0000313" key="6">
    <source>
        <dbReference type="EMBL" id="KAL1503618.1"/>
    </source>
</evidence>
<sequence length="377" mass="41878">MLASLFMSLIGGIRAIHTVRAFHSGQEWRDTNGQPIDAHGGGFLRVGSVYYWYGSARNGLSPACCHDRGINLYTSSDLYNWNFSGRVLSAFNGSSTGNGLDLERPKVVRCSSTGKYVMWVRGTGEGNTPQLLAVATSDAPTGPFVFAGNRSDPFHTVNAGNPLLPEGYQYADATLFEDPRTGRAYVYWRTRVNPQNTGFRAMELTSDCLAVRPESDTQLFQTANREAPAVFYANDRFYLWTSGTRGWEPTTTHLYTADAPLGCFNCSGLNNSLGWLIGWQPPPIPEPGQPGNQKPDQPGEWAFGSQSTYILQNPLYKSGSSLAPFVYIADRWTPTNTTSFGTYVWLPLFIDPRNASRVRVVWCESWRLDNITSPFRE</sequence>
<keyword evidence="7" id="KW-1185">Reference proteome</keyword>
<evidence type="ECO:0008006" key="8">
    <source>
        <dbReference type="Google" id="ProtNLM"/>
    </source>
</evidence>
<keyword evidence="2 4" id="KW-0378">Hydrolase</keyword>
<dbReference type="AlphaFoldDB" id="A0AB34IR58"/>
<dbReference type="GO" id="GO:0004553">
    <property type="term" value="F:hydrolase activity, hydrolyzing O-glycosyl compounds"/>
    <property type="evidence" value="ECO:0007669"/>
    <property type="project" value="InterPro"/>
</dbReference>
<comment type="caution">
    <text evidence="6">The sequence shown here is derived from an EMBL/GenBank/DDBJ whole genome shotgun (WGS) entry which is preliminary data.</text>
</comment>
<dbReference type="SUPFAM" id="SSF75005">
    <property type="entry name" value="Arabinanase/levansucrase/invertase"/>
    <property type="match status" value="1"/>
</dbReference>
<dbReference type="Proteomes" id="UP001515480">
    <property type="component" value="Unassembled WGS sequence"/>
</dbReference>
<feature type="signal peptide" evidence="5">
    <location>
        <begin position="1"/>
        <end position="15"/>
    </location>
</feature>
<evidence type="ECO:0000256" key="4">
    <source>
        <dbReference type="RuleBase" id="RU361187"/>
    </source>
</evidence>
<dbReference type="Gene3D" id="2.115.10.20">
    <property type="entry name" value="Glycosyl hydrolase domain, family 43"/>
    <property type="match status" value="1"/>
</dbReference>
<evidence type="ECO:0000256" key="2">
    <source>
        <dbReference type="ARBA" id="ARBA00022801"/>
    </source>
</evidence>
<dbReference type="Pfam" id="PF04616">
    <property type="entry name" value="Glyco_hydro_43"/>
    <property type="match status" value="1"/>
</dbReference>
<evidence type="ECO:0000313" key="7">
    <source>
        <dbReference type="Proteomes" id="UP001515480"/>
    </source>
</evidence>
<proteinExistence type="inferred from homology"/>
<protein>
    <recommendedName>
        <fullName evidence="8">Glycosyl hydrolase family 43 protein</fullName>
    </recommendedName>
</protein>
<dbReference type="InterPro" id="IPR023296">
    <property type="entry name" value="Glyco_hydro_beta-prop_sf"/>
</dbReference>
<gene>
    <name evidence="6" type="ORF">AB1Y20_012095</name>
</gene>
<dbReference type="GO" id="GO:0005975">
    <property type="term" value="P:carbohydrate metabolic process"/>
    <property type="evidence" value="ECO:0007669"/>
    <property type="project" value="InterPro"/>
</dbReference>
<dbReference type="PANTHER" id="PTHR22925:SF3">
    <property type="entry name" value="GLYCOSYL HYDROLASE FAMILY PROTEIN 43"/>
    <property type="match status" value="1"/>
</dbReference>
<name>A0AB34IR58_PRYPA</name>
<evidence type="ECO:0000256" key="3">
    <source>
        <dbReference type="ARBA" id="ARBA00023295"/>
    </source>
</evidence>
<keyword evidence="3 4" id="KW-0326">Glycosidase</keyword>
<evidence type="ECO:0000256" key="1">
    <source>
        <dbReference type="ARBA" id="ARBA00009865"/>
    </source>
</evidence>
<dbReference type="InterPro" id="IPR006710">
    <property type="entry name" value="Glyco_hydro_43"/>
</dbReference>
<organism evidence="6 7">
    <name type="scientific">Prymnesium parvum</name>
    <name type="common">Toxic golden alga</name>
    <dbReference type="NCBI Taxonomy" id="97485"/>
    <lineage>
        <taxon>Eukaryota</taxon>
        <taxon>Haptista</taxon>
        <taxon>Haptophyta</taxon>
        <taxon>Prymnesiophyceae</taxon>
        <taxon>Prymnesiales</taxon>
        <taxon>Prymnesiaceae</taxon>
        <taxon>Prymnesium</taxon>
    </lineage>
</organism>
<dbReference type="PANTHER" id="PTHR22925">
    <property type="entry name" value="GLYCOSYL HYDROLASE 43 FAMILY MEMBER"/>
    <property type="match status" value="1"/>
</dbReference>
<accession>A0AB34IR58</accession>
<dbReference type="EMBL" id="JBGBPQ010000021">
    <property type="protein sequence ID" value="KAL1503618.1"/>
    <property type="molecule type" value="Genomic_DNA"/>
</dbReference>
<keyword evidence="5" id="KW-0732">Signal</keyword>
<evidence type="ECO:0000256" key="5">
    <source>
        <dbReference type="SAM" id="SignalP"/>
    </source>
</evidence>
<comment type="similarity">
    <text evidence="1 4">Belongs to the glycosyl hydrolase 43 family.</text>
</comment>